<name>A0A382ZJZ7_9ZZZZ</name>
<dbReference type="EMBL" id="UINC01184249">
    <property type="protein sequence ID" value="SVD95375.1"/>
    <property type="molecule type" value="Genomic_DNA"/>
</dbReference>
<feature type="non-terminal residue" evidence="1">
    <location>
        <position position="1"/>
    </location>
</feature>
<sequence>VKELSYRDLTQRLYNLEYLATLPAREERSGAFSSYDRRSRYDDETGQYQDWAANSDGSGYLYKEGESIVVFEKDGPGVIWRVWSALPESGHIRIFIDYQREPVVNIPFRDFFEQFNKDIPPMNFPELVPTLSRGRNRFIPIPFNQHCKVVFDS</sequence>
<reference evidence="1" key="1">
    <citation type="submission" date="2018-05" db="EMBL/GenBank/DDBJ databases">
        <authorList>
            <person name="Lanie J.A."/>
            <person name="Ng W.-L."/>
            <person name="Kazmierczak K.M."/>
            <person name="Andrzejewski T.M."/>
            <person name="Davidsen T.M."/>
            <person name="Wayne K.J."/>
            <person name="Tettelin H."/>
            <person name="Glass J.I."/>
            <person name="Rusch D."/>
            <person name="Podicherti R."/>
            <person name="Tsui H.-C.T."/>
            <person name="Winkler M.E."/>
        </authorList>
    </citation>
    <scope>NUCLEOTIDE SEQUENCE</scope>
</reference>
<protein>
    <recommendedName>
        <fullName evidence="2">DUF2961 domain-containing protein</fullName>
    </recommendedName>
</protein>
<evidence type="ECO:0000313" key="1">
    <source>
        <dbReference type="EMBL" id="SVD95375.1"/>
    </source>
</evidence>
<feature type="non-terminal residue" evidence="1">
    <location>
        <position position="153"/>
    </location>
</feature>
<accession>A0A382ZJZ7</accession>
<gene>
    <name evidence="1" type="ORF">METZ01_LOCUS448229</name>
</gene>
<organism evidence="1">
    <name type="scientific">marine metagenome</name>
    <dbReference type="NCBI Taxonomy" id="408172"/>
    <lineage>
        <taxon>unclassified sequences</taxon>
        <taxon>metagenomes</taxon>
        <taxon>ecological metagenomes</taxon>
    </lineage>
</organism>
<dbReference type="Gene3D" id="2.60.120.1390">
    <property type="match status" value="1"/>
</dbReference>
<proteinExistence type="predicted"/>
<dbReference type="AlphaFoldDB" id="A0A382ZJZ7"/>
<evidence type="ECO:0008006" key="2">
    <source>
        <dbReference type="Google" id="ProtNLM"/>
    </source>
</evidence>